<sequence>MLRYFSDNHLIKFSEEQPANWEDAIRMSGEIMKEKGLITDQYVKDVIRDVHEYGPYIVIVPGVAMPHSSAESEGVLGTGIGLTIMPQEVSFEEGNPEKSAKLFFMLAAKDQDAHITNIAKLSDLLMQENMVEELLDIKTMSDYTAVMTKHGM</sequence>
<dbReference type="EMBL" id="NGKC01000001">
    <property type="protein sequence ID" value="RSU14655.1"/>
    <property type="molecule type" value="Genomic_DNA"/>
</dbReference>
<dbReference type="GO" id="GO:0005737">
    <property type="term" value="C:cytoplasm"/>
    <property type="evidence" value="ECO:0007669"/>
    <property type="project" value="UniProtKB-SubCell"/>
</dbReference>
<comment type="caution">
    <text evidence="12">The sequence shown here is derived from an EMBL/GenBank/DDBJ whole genome shotgun (WGS) entry which is preliminary data.</text>
</comment>
<dbReference type="GO" id="GO:0016301">
    <property type="term" value="F:kinase activity"/>
    <property type="evidence" value="ECO:0007669"/>
    <property type="project" value="UniProtKB-KW"/>
</dbReference>
<organism evidence="12 13">
    <name type="scientific">Vagococcus acidifermentans</name>
    <dbReference type="NCBI Taxonomy" id="564710"/>
    <lineage>
        <taxon>Bacteria</taxon>
        <taxon>Bacillati</taxon>
        <taxon>Bacillota</taxon>
        <taxon>Bacilli</taxon>
        <taxon>Lactobacillales</taxon>
        <taxon>Enterococcaceae</taxon>
        <taxon>Vagococcus</taxon>
    </lineage>
</organism>
<feature type="domain" description="PTS EIIA type-2" evidence="11">
    <location>
        <begin position="4"/>
        <end position="150"/>
    </location>
</feature>
<evidence type="ECO:0000256" key="9">
    <source>
        <dbReference type="ARBA" id="ARBA00041175"/>
    </source>
</evidence>
<dbReference type="InterPro" id="IPR016152">
    <property type="entry name" value="PTrfase/Anion_transptr"/>
</dbReference>
<evidence type="ECO:0000256" key="2">
    <source>
        <dbReference type="ARBA" id="ARBA00022448"/>
    </source>
</evidence>
<dbReference type="Pfam" id="PF00359">
    <property type="entry name" value="PTS_EIIA_2"/>
    <property type="match status" value="1"/>
</dbReference>
<dbReference type="PROSITE" id="PS51094">
    <property type="entry name" value="PTS_EIIA_TYPE_2"/>
    <property type="match status" value="1"/>
</dbReference>
<keyword evidence="7" id="KW-0418">Kinase</keyword>
<dbReference type="CDD" id="cd00211">
    <property type="entry name" value="PTS_IIA_fru"/>
    <property type="match status" value="1"/>
</dbReference>
<evidence type="ECO:0000256" key="4">
    <source>
        <dbReference type="ARBA" id="ARBA00022553"/>
    </source>
</evidence>
<dbReference type="GO" id="GO:0009401">
    <property type="term" value="P:phosphoenolpyruvate-dependent sugar phosphotransferase system"/>
    <property type="evidence" value="ECO:0007669"/>
    <property type="project" value="UniProtKB-KW"/>
</dbReference>
<dbReference type="SUPFAM" id="SSF55804">
    <property type="entry name" value="Phoshotransferase/anion transport protein"/>
    <property type="match status" value="1"/>
</dbReference>
<reference evidence="12 13" key="1">
    <citation type="submission" date="2017-05" db="EMBL/GenBank/DDBJ databases">
        <title>Vagococcus spp. assemblies.</title>
        <authorList>
            <person name="Gulvik C.A."/>
        </authorList>
    </citation>
    <scope>NUCLEOTIDE SEQUENCE [LARGE SCALE GENOMIC DNA]</scope>
    <source>
        <strain evidence="12 13">LMG 24798</strain>
    </source>
</reference>
<name>A0A430B2T9_9ENTE</name>
<keyword evidence="3" id="KW-0963">Cytoplasm</keyword>
<dbReference type="Gene3D" id="3.40.930.10">
    <property type="entry name" value="Mannitol-specific EII, Chain A"/>
    <property type="match status" value="1"/>
</dbReference>
<accession>A0A430B2T9</accession>
<comment type="function">
    <text evidence="8">The phosphoenolpyruvate-dependent sugar phosphotransferase system (sugar PTS), a major carbohydrate active transport system, catalyzes the phosphorylation of incoming sugar substrates concomitantly with their translocation across the cell membrane. The enzyme II UlaABC PTS system is involved in ascorbate transport.</text>
</comment>
<evidence type="ECO:0000313" key="13">
    <source>
        <dbReference type="Proteomes" id="UP000286773"/>
    </source>
</evidence>
<keyword evidence="2" id="KW-0813">Transport</keyword>
<evidence type="ECO:0000256" key="7">
    <source>
        <dbReference type="ARBA" id="ARBA00022777"/>
    </source>
</evidence>
<keyword evidence="6" id="KW-0598">Phosphotransferase system</keyword>
<dbReference type="RefSeq" id="WP_126811615.1">
    <property type="nucleotide sequence ID" value="NZ_NGKC01000001.1"/>
</dbReference>
<evidence type="ECO:0000256" key="1">
    <source>
        <dbReference type="ARBA" id="ARBA00004496"/>
    </source>
</evidence>
<dbReference type="InterPro" id="IPR051351">
    <property type="entry name" value="Ascorbate-PTS_EIIA_comp"/>
</dbReference>
<evidence type="ECO:0000256" key="6">
    <source>
        <dbReference type="ARBA" id="ARBA00022683"/>
    </source>
</evidence>
<dbReference type="AlphaFoldDB" id="A0A430B2T9"/>
<dbReference type="PANTHER" id="PTHR36203:SF1">
    <property type="entry name" value="ASCORBATE-SPECIFIC PTS SYSTEM EIIA COMPONENT"/>
    <property type="match status" value="1"/>
</dbReference>
<keyword evidence="13" id="KW-1185">Reference proteome</keyword>
<evidence type="ECO:0000313" key="12">
    <source>
        <dbReference type="EMBL" id="RSU14655.1"/>
    </source>
</evidence>
<evidence type="ECO:0000256" key="10">
    <source>
        <dbReference type="ARBA" id="ARBA00042072"/>
    </source>
</evidence>
<dbReference type="InterPro" id="IPR002178">
    <property type="entry name" value="PTS_EIIA_type-2_dom"/>
</dbReference>
<evidence type="ECO:0000259" key="11">
    <source>
        <dbReference type="PROSITE" id="PS51094"/>
    </source>
</evidence>
<proteinExistence type="predicted"/>
<keyword evidence="4" id="KW-0597">Phosphoprotein</keyword>
<dbReference type="Proteomes" id="UP000286773">
    <property type="component" value="Unassembled WGS sequence"/>
</dbReference>
<dbReference type="OrthoDB" id="369398at2"/>
<dbReference type="PANTHER" id="PTHR36203">
    <property type="entry name" value="ASCORBATE-SPECIFIC PTS SYSTEM EIIA COMPONENT"/>
    <property type="match status" value="1"/>
</dbReference>
<evidence type="ECO:0000256" key="3">
    <source>
        <dbReference type="ARBA" id="ARBA00022490"/>
    </source>
</evidence>
<protein>
    <recommendedName>
        <fullName evidence="9">Ascorbate-specific PTS system EIIA component</fullName>
    </recommendedName>
    <alternativeName>
        <fullName evidence="10">Ascorbate-specific phosphotransferase enzyme IIA component</fullName>
    </alternativeName>
</protein>
<keyword evidence="5" id="KW-0808">Transferase</keyword>
<comment type="subcellular location">
    <subcellularLocation>
        <location evidence="1">Cytoplasm</location>
    </subcellularLocation>
</comment>
<evidence type="ECO:0000256" key="8">
    <source>
        <dbReference type="ARBA" id="ARBA00037387"/>
    </source>
</evidence>
<evidence type="ECO:0000256" key="5">
    <source>
        <dbReference type="ARBA" id="ARBA00022679"/>
    </source>
</evidence>
<gene>
    <name evidence="12" type="ORF">CBF27_01330</name>
</gene>